<evidence type="ECO:0000256" key="1">
    <source>
        <dbReference type="SAM" id="MobiDB-lite"/>
    </source>
</evidence>
<feature type="region of interest" description="Disordered" evidence="1">
    <location>
        <begin position="294"/>
        <end position="313"/>
    </location>
</feature>
<accession>A0AAE0CBB3</accession>
<feature type="region of interest" description="Disordered" evidence="1">
    <location>
        <begin position="128"/>
        <end position="202"/>
    </location>
</feature>
<organism evidence="2 3">
    <name type="scientific">Cymbomonas tetramitiformis</name>
    <dbReference type="NCBI Taxonomy" id="36881"/>
    <lineage>
        <taxon>Eukaryota</taxon>
        <taxon>Viridiplantae</taxon>
        <taxon>Chlorophyta</taxon>
        <taxon>Pyramimonadophyceae</taxon>
        <taxon>Pyramimonadales</taxon>
        <taxon>Pyramimonadaceae</taxon>
        <taxon>Cymbomonas</taxon>
    </lineage>
</organism>
<dbReference type="EMBL" id="LGRX02025771">
    <property type="protein sequence ID" value="KAK3251878.1"/>
    <property type="molecule type" value="Genomic_DNA"/>
</dbReference>
<comment type="caution">
    <text evidence="2">The sequence shown here is derived from an EMBL/GenBank/DDBJ whole genome shotgun (WGS) entry which is preliminary data.</text>
</comment>
<proteinExistence type="predicted"/>
<sequence length="313" mass="35081">MSNAFINGSIVGCEQAKLTGGDTGHFKPFDWYIVFLPNGAAQWKWARKGTPEPLTAYLGEREHARGYSWQHIIVHPSGALRRWERSRGGNWFLEDATRAKEPVAPFSLPIRNARWNYATETDEYRGIPYIGRKTRQSTPTSSDDSGAGVVARSKEKLPDFDDDDDAGATDSKQNIDTASPKWEYDTPGEYDTHSEDDVNEFDDLVADDAEEQAEARRLKRQGLQFNMDDKGELLWVPKGTSPTSQVQPEDPPIPEPKPDAISGCAPTPVVKTKSKPKSRPIIYEYAKTVPTLTMVDSDDESELPPRRKRVRGN</sequence>
<protein>
    <submittedName>
        <fullName evidence="2">Uncharacterized protein</fullName>
    </submittedName>
</protein>
<keyword evidence="3" id="KW-1185">Reference proteome</keyword>
<gene>
    <name evidence="2" type="ORF">CYMTET_38800</name>
</gene>
<reference evidence="2 3" key="1">
    <citation type="journal article" date="2015" name="Genome Biol. Evol.">
        <title>Comparative Genomics of a Bacterivorous Green Alga Reveals Evolutionary Causalities and Consequences of Phago-Mixotrophic Mode of Nutrition.</title>
        <authorList>
            <person name="Burns J.A."/>
            <person name="Paasch A."/>
            <person name="Narechania A."/>
            <person name="Kim E."/>
        </authorList>
    </citation>
    <scope>NUCLEOTIDE SEQUENCE [LARGE SCALE GENOMIC DNA]</scope>
    <source>
        <strain evidence="2 3">PLY_AMNH</strain>
    </source>
</reference>
<name>A0AAE0CBB3_9CHLO</name>
<evidence type="ECO:0000313" key="3">
    <source>
        <dbReference type="Proteomes" id="UP001190700"/>
    </source>
</evidence>
<feature type="region of interest" description="Disordered" evidence="1">
    <location>
        <begin position="233"/>
        <end position="277"/>
    </location>
</feature>
<dbReference type="Proteomes" id="UP001190700">
    <property type="component" value="Unassembled WGS sequence"/>
</dbReference>
<evidence type="ECO:0000313" key="2">
    <source>
        <dbReference type="EMBL" id="KAK3251878.1"/>
    </source>
</evidence>
<dbReference type="AlphaFoldDB" id="A0AAE0CBB3"/>